<protein>
    <submittedName>
        <fullName evidence="1">Uncharacterized protein</fullName>
    </submittedName>
</protein>
<sequence length="814" mass="89543">MADGTISFADGLGSKALDSNEIRRKHRGIDPLTTKSSVVTPHLDFFPVNPNFKGLMSDSGSQPQSRPPLPDPTGVAMEDGEQAQGPQHFSPNLPFLDSSTPYASTPNRSTPSNPILKPFDLCHGATPPLVSSTHPNPSLVSLDSSNHFHNPSSSFGPHSPKNPRPAGNLQEVFQEAGERLDSEERLSSLVRSLEAEMKSSGVIVDCSELKTQLNRLKEHHELSRYQSSGSDACGNPQSLNVNFKIPSGSEIGQREFISLKSNSEAGIFPNPIEPRTNRFHNPIRPQGNSKNWASLFAAQGPSKMMKLDHYPQLQQGKRAVVELVDSDIDEDRWNHCLVGHFLDGKMELPLLKATARTVWKDDLISVKEIGSRFLFEFKDEAAKLKALENGPHFFSRRFLVLQNWKRMLIPTKDQPSKIPAWIKILKLPLEFWTAECFSKIASTIGKPLHVDQATAKKLRLDYARICVEIDAGTDLPDDVQITINGEAVIVALQYQWLPPICSDCKVFGHPTCTKQLGESSTSSLPQQPAAQEWTRVGNGKQQVGCDQSDTEQLNCPVTVHASIVPQQSNNPIVTPVSEEGITDSEEELIEVLEGVVSTRQRVEPIASQEVCSTCLHSETSLHDSKAEKETSVDSKISSHDQKLDGNGKDKPPDYTIPNVKLQQGGSSEAGHNGKQRSQSKGSHKKRKSQFKGSAFKVSPFTLPFSPVTFRVKLSEQIHAHVIVQGGLEGQSSRSIGLTNWGCRWDLPSQRGTSSAWCDLQLLLLSNMPQALLCCCDVVVTVLVAAVQFCYCPWLPRLKCSPDYGSARLKAAQLC</sequence>
<dbReference type="Proteomes" id="UP001062846">
    <property type="component" value="Chromosome 2"/>
</dbReference>
<keyword evidence="2" id="KW-1185">Reference proteome</keyword>
<evidence type="ECO:0000313" key="2">
    <source>
        <dbReference type="Proteomes" id="UP001062846"/>
    </source>
</evidence>
<proteinExistence type="predicted"/>
<name>A0ACC0PQ84_RHOML</name>
<gene>
    <name evidence="1" type="ORF">RHMOL_Rhmol02G0156300</name>
</gene>
<organism evidence="1 2">
    <name type="scientific">Rhododendron molle</name>
    <name type="common">Chinese azalea</name>
    <name type="synonym">Azalea mollis</name>
    <dbReference type="NCBI Taxonomy" id="49168"/>
    <lineage>
        <taxon>Eukaryota</taxon>
        <taxon>Viridiplantae</taxon>
        <taxon>Streptophyta</taxon>
        <taxon>Embryophyta</taxon>
        <taxon>Tracheophyta</taxon>
        <taxon>Spermatophyta</taxon>
        <taxon>Magnoliopsida</taxon>
        <taxon>eudicotyledons</taxon>
        <taxon>Gunneridae</taxon>
        <taxon>Pentapetalae</taxon>
        <taxon>asterids</taxon>
        <taxon>Ericales</taxon>
        <taxon>Ericaceae</taxon>
        <taxon>Ericoideae</taxon>
        <taxon>Rhodoreae</taxon>
        <taxon>Rhododendron</taxon>
    </lineage>
</organism>
<dbReference type="EMBL" id="CM046389">
    <property type="protein sequence ID" value="KAI8567888.1"/>
    <property type="molecule type" value="Genomic_DNA"/>
</dbReference>
<comment type="caution">
    <text evidence="1">The sequence shown here is derived from an EMBL/GenBank/DDBJ whole genome shotgun (WGS) entry which is preliminary data.</text>
</comment>
<accession>A0ACC0PQ84</accession>
<reference evidence="1" key="1">
    <citation type="submission" date="2022-02" db="EMBL/GenBank/DDBJ databases">
        <title>Plant Genome Project.</title>
        <authorList>
            <person name="Zhang R.-G."/>
        </authorList>
    </citation>
    <scope>NUCLEOTIDE SEQUENCE</scope>
    <source>
        <strain evidence="1">AT1</strain>
    </source>
</reference>
<evidence type="ECO:0000313" key="1">
    <source>
        <dbReference type="EMBL" id="KAI8567888.1"/>
    </source>
</evidence>